<dbReference type="Proteomes" id="UP000245431">
    <property type="component" value="Chromosome PVE_r2"/>
</dbReference>
<organism evidence="1 2">
    <name type="scientific">Pseudomonas veronii 1YdBTEX2</name>
    <dbReference type="NCBI Taxonomy" id="1295141"/>
    <lineage>
        <taxon>Bacteria</taxon>
        <taxon>Pseudomonadati</taxon>
        <taxon>Pseudomonadota</taxon>
        <taxon>Gammaproteobacteria</taxon>
        <taxon>Pseudomonadales</taxon>
        <taxon>Pseudomonadaceae</taxon>
        <taxon>Pseudomonas</taxon>
    </lineage>
</organism>
<dbReference type="AlphaFoldDB" id="A0A1D3K8K1"/>
<accession>A0A1D3K8K1</accession>
<evidence type="ECO:0000313" key="1">
    <source>
        <dbReference type="EMBL" id="SBW84511.1"/>
    </source>
</evidence>
<evidence type="ECO:0000313" key="2">
    <source>
        <dbReference type="Proteomes" id="UP000245431"/>
    </source>
</evidence>
<proteinExistence type="predicted"/>
<reference evidence="2" key="1">
    <citation type="submission" date="2016-07" db="EMBL/GenBank/DDBJ databases">
        <authorList>
            <person name="Florea S."/>
            <person name="Webb J.S."/>
            <person name="Jaromczyk J."/>
            <person name="Schardl C.L."/>
        </authorList>
    </citation>
    <scope>NUCLEOTIDE SEQUENCE [LARGE SCALE GENOMIC DNA]</scope>
    <source>
        <strain evidence="2">1YdBTEX2</strain>
    </source>
</reference>
<protein>
    <submittedName>
        <fullName evidence="1">Uncharacterized protein</fullName>
    </submittedName>
</protein>
<name>A0A1D3K8K1_PSEVE</name>
<gene>
    <name evidence="1" type="ORF">PVE_R2G0485</name>
</gene>
<dbReference type="EMBL" id="LT599584">
    <property type="protein sequence ID" value="SBW84511.1"/>
    <property type="molecule type" value="Genomic_DNA"/>
</dbReference>
<sequence>MTLPMTILAAALDKVQGDPSASSLPAREQAERAAILVIAQAVEVEGEPAHLASSGLLAYVGEVTRAKEGLRLALEELDCDASPSRRAELLVNFERAQDVYYQAAASVAEIIGRIVNAPPVRRGESVDSDWAQGYV</sequence>